<name>A0A3G8YSV4_9DEIO</name>
<proteinExistence type="predicted"/>
<keyword evidence="1" id="KW-0472">Membrane</keyword>
<evidence type="ECO:0000313" key="3">
    <source>
        <dbReference type="Proteomes" id="UP000276417"/>
    </source>
</evidence>
<dbReference type="AlphaFoldDB" id="A0A3G8YSV4"/>
<protein>
    <submittedName>
        <fullName evidence="2">Uncharacterized protein</fullName>
    </submittedName>
</protein>
<organism evidence="2 3">
    <name type="scientific">Deinococcus psychrotolerans</name>
    <dbReference type="NCBI Taxonomy" id="2489213"/>
    <lineage>
        <taxon>Bacteria</taxon>
        <taxon>Thermotogati</taxon>
        <taxon>Deinococcota</taxon>
        <taxon>Deinococci</taxon>
        <taxon>Deinococcales</taxon>
        <taxon>Deinococcaceae</taxon>
        <taxon>Deinococcus</taxon>
    </lineage>
</organism>
<keyword evidence="1" id="KW-1133">Transmembrane helix</keyword>
<dbReference type="KEGG" id="dph:EHF33_17535"/>
<keyword evidence="2" id="KW-0614">Plasmid</keyword>
<feature type="transmembrane region" description="Helical" evidence="1">
    <location>
        <begin position="155"/>
        <end position="178"/>
    </location>
</feature>
<geneLocation type="plasmid" evidence="2 3">
    <name>unnamed1</name>
</geneLocation>
<keyword evidence="3" id="KW-1185">Reference proteome</keyword>
<reference evidence="2 3" key="1">
    <citation type="submission" date="2018-11" db="EMBL/GenBank/DDBJ databases">
        <title>Deinococcus shelandsis sp. nov., isolated from South Shetland Islands soil of Antarctica.</title>
        <authorList>
            <person name="Tian J."/>
        </authorList>
    </citation>
    <scope>NUCLEOTIDE SEQUENCE [LARGE SCALE GENOMIC DNA]</scope>
    <source>
        <strain evidence="2 3">S14-83T</strain>
        <plasmid evidence="2 3">unnamed1</plasmid>
    </source>
</reference>
<evidence type="ECO:0000313" key="2">
    <source>
        <dbReference type="EMBL" id="AZI44801.1"/>
    </source>
</evidence>
<feature type="transmembrane region" description="Helical" evidence="1">
    <location>
        <begin position="217"/>
        <end position="238"/>
    </location>
</feature>
<sequence>MPVLPPAELETYLSDVQRDIQLIDDEAQRSDLLRRARVLDLGVRQYEVNYNVTYAALTRALAETGVGVRQSWSRQEQHLKFMNDSSSASERAYTQATEAIEQATQQRFDALIEQGVSPYTRDADDLYGQAALASLAKEGQPYRPEPDKSLSAKAFSFFAVFSKFFVGLISGISINLLFNPDNLLYMTIIALSAGVMFSVLLLWLLEELAYRTQLSATRRSAASLLTAILLISSLYLVVEGYLNWDGILRVTQQLAANAAQSSTLQDLSAPSSDVPTTPQHWSLLAFTVSLVSMAIGAALIQGRNRAHHQQEDERLSRRVADLKTSGDLRSAAHATTLPALLEDARSRIQPPRDISSPKHAKLNERVLNWWEKERDTQISELSSAIVSEAQGLQKALETLAQDVQRSRFPKTRRGLAGLF</sequence>
<keyword evidence="1" id="KW-0812">Transmembrane</keyword>
<feature type="transmembrane region" description="Helical" evidence="1">
    <location>
        <begin position="184"/>
        <end position="205"/>
    </location>
</feature>
<dbReference type="Proteomes" id="UP000276417">
    <property type="component" value="Plasmid unnamed1"/>
</dbReference>
<dbReference type="EMBL" id="CP034185">
    <property type="protein sequence ID" value="AZI44801.1"/>
    <property type="molecule type" value="Genomic_DNA"/>
</dbReference>
<evidence type="ECO:0000256" key="1">
    <source>
        <dbReference type="SAM" id="Phobius"/>
    </source>
</evidence>
<gene>
    <name evidence="2" type="ORF">EHF33_17535</name>
</gene>
<accession>A0A3G8YSV4</accession>
<dbReference type="OrthoDB" id="58334at2"/>
<feature type="transmembrane region" description="Helical" evidence="1">
    <location>
        <begin position="281"/>
        <end position="300"/>
    </location>
</feature>